<dbReference type="PANTHER" id="PTHR33577">
    <property type="entry name" value="STERIGMATOCYSTIN BIOSYNTHESIS PEROXIDASE STCC-RELATED"/>
    <property type="match status" value="1"/>
</dbReference>
<evidence type="ECO:0000313" key="10">
    <source>
        <dbReference type="EMBL" id="GLB33157.1"/>
    </source>
</evidence>
<dbReference type="Proteomes" id="UP001063166">
    <property type="component" value="Unassembled WGS sequence"/>
</dbReference>
<comment type="similarity">
    <text evidence="7">Belongs to the chloroperoxidase family.</text>
</comment>
<dbReference type="OrthoDB" id="407298at2759"/>
<comment type="caution">
    <text evidence="10">The sequence shown here is derived from an EMBL/GenBank/DDBJ whole genome shotgun (WGS) entry which is preliminary data.</text>
</comment>
<keyword evidence="3" id="KW-0349">Heme</keyword>
<dbReference type="EMBL" id="BRPK01000001">
    <property type="protein sequence ID" value="GLB33157.1"/>
    <property type="molecule type" value="Genomic_DNA"/>
</dbReference>
<evidence type="ECO:0000256" key="2">
    <source>
        <dbReference type="ARBA" id="ARBA00022559"/>
    </source>
</evidence>
<dbReference type="SUPFAM" id="SSF47571">
    <property type="entry name" value="Cloroperoxidase"/>
    <property type="match status" value="1"/>
</dbReference>
<proteinExistence type="inferred from homology"/>
<evidence type="ECO:0000259" key="9">
    <source>
        <dbReference type="PROSITE" id="PS51405"/>
    </source>
</evidence>
<feature type="domain" description="Heme haloperoxidase family profile" evidence="9">
    <location>
        <begin position="25"/>
        <end position="240"/>
    </location>
</feature>
<comment type="cofactor">
    <cofactor evidence="1">
        <name>heme b</name>
        <dbReference type="ChEBI" id="CHEBI:60344"/>
    </cofactor>
</comment>
<dbReference type="GO" id="GO:0004601">
    <property type="term" value="F:peroxidase activity"/>
    <property type="evidence" value="ECO:0007669"/>
    <property type="project" value="UniProtKB-KW"/>
</dbReference>
<organism evidence="10 11">
    <name type="scientific">Lyophyllum shimeji</name>
    <name type="common">Hon-shimeji</name>
    <name type="synonym">Tricholoma shimeji</name>
    <dbReference type="NCBI Taxonomy" id="47721"/>
    <lineage>
        <taxon>Eukaryota</taxon>
        <taxon>Fungi</taxon>
        <taxon>Dikarya</taxon>
        <taxon>Basidiomycota</taxon>
        <taxon>Agaricomycotina</taxon>
        <taxon>Agaricomycetes</taxon>
        <taxon>Agaricomycetidae</taxon>
        <taxon>Agaricales</taxon>
        <taxon>Tricholomatineae</taxon>
        <taxon>Lyophyllaceae</taxon>
        <taxon>Lyophyllum</taxon>
    </lineage>
</organism>
<dbReference type="PROSITE" id="PS51405">
    <property type="entry name" value="HEME_HALOPEROXIDASE"/>
    <property type="match status" value="1"/>
</dbReference>
<evidence type="ECO:0000256" key="6">
    <source>
        <dbReference type="ARBA" id="ARBA00023004"/>
    </source>
</evidence>
<name>A0A9P3PCE2_LYOSH</name>
<protein>
    <submittedName>
        <fullName evidence="10">Peroxidase, family 2</fullName>
    </submittedName>
</protein>
<dbReference type="Pfam" id="PF01328">
    <property type="entry name" value="Peroxidase_2"/>
    <property type="match status" value="1"/>
</dbReference>
<evidence type="ECO:0000256" key="1">
    <source>
        <dbReference type="ARBA" id="ARBA00001970"/>
    </source>
</evidence>
<keyword evidence="11" id="KW-1185">Reference proteome</keyword>
<gene>
    <name evidence="10" type="ORF">LshimejAT787_0100420</name>
</gene>
<evidence type="ECO:0000256" key="5">
    <source>
        <dbReference type="ARBA" id="ARBA00023002"/>
    </source>
</evidence>
<feature type="compositionally biased region" description="Basic and acidic residues" evidence="8">
    <location>
        <begin position="249"/>
        <end position="265"/>
    </location>
</feature>
<keyword evidence="6" id="KW-0408">Iron</keyword>
<evidence type="ECO:0000256" key="4">
    <source>
        <dbReference type="ARBA" id="ARBA00022723"/>
    </source>
</evidence>
<dbReference type="GO" id="GO:0046872">
    <property type="term" value="F:metal ion binding"/>
    <property type="evidence" value="ECO:0007669"/>
    <property type="project" value="UniProtKB-KW"/>
</dbReference>
<dbReference type="PANTHER" id="PTHR33577:SF9">
    <property type="entry name" value="PEROXIDASE STCC"/>
    <property type="match status" value="1"/>
</dbReference>
<feature type="region of interest" description="Disordered" evidence="8">
    <location>
        <begin position="1"/>
        <end position="24"/>
    </location>
</feature>
<evidence type="ECO:0000256" key="8">
    <source>
        <dbReference type="SAM" id="MobiDB-lite"/>
    </source>
</evidence>
<dbReference type="InterPro" id="IPR036851">
    <property type="entry name" value="Chloroperoxidase-like_sf"/>
</dbReference>
<dbReference type="Gene3D" id="1.10.489.10">
    <property type="entry name" value="Chloroperoxidase-like"/>
    <property type="match status" value="1"/>
</dbReference>
<keyword evidence="2 10" id="KW-0575">Peroxidase</keyword>
<evidence type="ECO:0000256" key="3">
    <source>
        <dbReference type="ARBA" id="ARBA00022617"/>
    </source>
</evidence>
<keyword evidence="4" id="KW-0479">Metal-binding</keyword>
<evidence type="ECO:0000313" key="11">
    <source>
        <dbReference type="Proteomes" id="UP001063166"/>
    </source>
</evidence>
<dbReference type="InterPro" id="IPR000028">
    <property type="entry name" value="Chloroperoxidase"/>
</dbReference>
<sequence>MSLPSSHPEISEHKHSGKTCPVTGKGHEWCPPQPGDSRSPCPALNTLANHGYLPRDGKNLSVFDIISALKAGYNLSTFLAAFLTIGGFILLRRLTNVDLYEIGRHGRVEHDASLVHRDTSEGQKYAPISINQRLVDRLIADAKTGDEEGEGPEFGDRRILMDASDVARARIRREKESPRLDRMHAEIARGEMAIILGLWETKAGNNAGVPVEWVREWIGHERLPKDWKPTHVQGFRDVVRRSAAIRKAMEEQRKAEAEQVGEKHPPNVRSGTQVYLT</sequence>
<feature type="region of interest" description="Disordered" evidence="8">
    <location>
        <begin position="249"/>
        <end position="277"/>
    </location>
</feature>
<evidence type="ECO:0000256" key="7">
    <source>
        <dbReference type="ARBA" id="ARBA00025795"/>
    </source>
</evidence>
<keyword evidence="5" id="KW-0560">Oxidoreductase</keyword>
<reference evidence="10" key="1">
    <citation type="submission" date="2022-07" db="EMBL/GenBank/DDBJ databases">
        <title>The genome of Lyophyllum shimeji provides insight into the initial evolution of ectomycorrhizal fungal genome.</title>
        <authorList>
            <person name="Kobayashi Y."/>
            <person name="Shibata T."/>
            <person name="Hirakawa H."/>
            <person name="Shigenobu S."/>
            <person name="Nishiyama T."/>
            <person name="Yamada A."/>
            <person name="Hasebe M."/>
            <person name="Kawaguchi M."/>
        </authorList>
    </citation>
    <scope>NUCLEOTIDE SEQUENCE</scope>
    <source>
        <strain evidence="10">AT787</strain>
    </source>
</reference>
<dbReference type="AlphaFoldDB" id="A0A9P3PCE2"/>
<accession>A0A9P3PCE2</accession>